<sequence length="93" mass="10824">MKKFLSKEIHLHERLTINQLLALHTYQKNYHGDIYLLLNHKTITLENLANLVSLSLTITPKSKIQLIVEGENAQEALDELTECIYREVYIFAN</sequence>
<feature type="domain" description="HPr" evidence="1">
    <location>
        <begin position="1"/>
        <end position="93"/>
    </location>
</feature>
<gene>
    <name evidence="2" type="ORF">GI584_16455</name>
</gene>
<dbReference type="KEGG" id="grc:GI584_16455"/>
<accession>A0A5Q2TNV9</accession>
<protein>
    <recommendedName>
        <fullName evidence="1">HPr domain-containing protein</fullName>
    </recommendedName>
</protein>
<dbReference type="RefSeq" id="WP_100359702.1">
    <property type="nucleotide sequence ID" value="NZ_CP045915.1"/>
</dbReference>
<dbReference type="Proteomes" id="UP000339690">
    <property type="component" value="Chromosome"/>
</dbReference>
<dbReference type="PROSITE" id="PS51350">
    <property type="entry name" value="PTS_HPR_DOM"/>
    <property type="match status" value="1"/>
</dbReference>
<evidence type="ECO:0000313" key="2">
    <source>
        <dbReference type="EMBL" id="QGH35540.1"/>
    </source>
</evidence>
<name>A0A5Q2TNV9_9BACI</name>
<dbReference type="InterPro" id="IPR000032">
    <property type="entry name" value="HPr-like"/>
</dbReference>
<organism evidence="2 3">
    <name type="scientific">Gracilibacillus salitolerans</name>
    <dbReference type="NCBI Taxonomy" id="2663022"/>
    <lineage>
        <taxon>Bacteria</taxon>
        <taxon>Bacillati</taxon>
        <taxon>Bacillota</taxon>
        <taxon>Bacilli</taxon>
        <taxon>Bacillales</taxon>
        <taxon>Bacillaceae</taxon>
        <taxon>Gracilibacillus</taxon>
    </lineage>
</organism>
<dbReference type="Gene3D" id="3.30.1340.10">
    <property type="entry name" value="HPr-like"/>
    <property type="match status" value="1"/>
</dbReference>
<evidence type="ECO:0000313" key="3">
    <source>
        <dbReference type="Proteomes" id="UP000339690"/>
    </source>
</evidence>
<dbReference type="InterPro" id="IPR035895">
    <property type="entry name" value="HPr-like_sf"/>
</dbReference>
<keyword evidence="3" id="KW-1185">Reference proteome</keyword>
<dbReference type="EMBL" id="CP045915">
    <property type="protein sequence ID" value="QGH35540.1"/>
    <property type="molecule type" value="Genomic_DNA"/>
</dbReference>
<evidence type="ECO:0000259" key="1">
    <source>
        <dbReference type="PROSITE" id="PS51350"/>
    </source>
</evidence>
<dbReference type="SUPFAM" id="SSF55594">
    <property type="entry name" value="HPr-like"/>
    <property type="match status" value="1"/>
</dbReference>
<proteinExistence type="predicted"/>
<reference evidence="2 3" key="1">
    <citation type="submission" date="2019-11" db="EMBL/GenBank/DDBJ databases">
        <title>Gracilibacillus salitolerans sp. nov., a moderate halophile isolated from a saline soil in northwest China.</title>
        <authorList>
            <person name="Gan L."/>
        </authorList>
    </citation>
    <scope>NUCLEOTIDE SEQUENCE [LARGE SCALE GENOMIC DNA]</scope>
    <source>
        <strain evidence="2 3">SCU50</strain>
    </source>
</reference>
<dbReference type="AlphaFoldDB" id="A0A5Q2TNV9"/>